<evidence type="ECO:0000313" key="3">
    <source>
        <dbReference type="Proteomes" id="UP000664167"/>
    </source>
</evidence>
<keyword evidence="3" id="KW-1185">Reference proteome</keyword>
<feature type="region of interest" description="Disordered" evidence="1">
    <location>
        <begin position="142"/>
        <end position="161"/>
    </location>
</feature>
<dbReference type="EMBL" id="JAFLRJ010000241">
    <property type="protein sequence ID" value="MBO0514891.1"/>
    <property type="molecule type" value="Genomic_DNA"/>
</dbReference>
<name>A0A939JG73_9ACTN</name>
<dbReference type="Proteomes" id="UP000664167">
    <property type="component" value="Unassembled WGS sequence"/>
</dbReference>
<protein>
    <submittedName>
        <fullName evidence="2">Uncharacterized protein</fullName>
    </submittedName>
</protein>
<evidence type="ECO:0000256" key="1">
    <source>
        <dbReference type="SAM" id="MobiDB-lite"/>
    </source>
</evidence>
<gene>
    <name evidence="2" type="ORF">J0695_24285</name>
</gene>
<comment type="caution">
    <text evidence="2">The sequence shown here is derived from an EMBL/GenBank/DDBJ whole genome shotgun (WGS) entry which is preliminary data.</text>
</comment>
<feature type="non-terminal residue" evidence="2">
    <location>
        <position position="161"/>
    </location>
</feature>
<sequence length="161" mass="17882">MTDNGKNDPLPVRSQEKAKYDVRALLDLLAEDIGTTVDSKTVDMKFRDCMGKNGEISHDGRFDLSYLVSAPVPRARYNTALLTLRKKLEAGGYRISGYREGEWREILLYAKGGTSNFFISVSASKPPYDELNLSVTTPCFMPPGKHQEQVSAPAPRQEPVA</sequence>
<dbReference type="RefSeq" id="WP_206964944.1">
    <property type="nucleotide sequence ID" value="NZ_JAFLRJ010000241.1"/>
</dbReference>
<evidence type="ECO:0000313" key="2">
    <source>
        <dbReference type="EMBL" id="MBO0514891.1"/>
    </source>
</evidence>
<organism evidence="2 3">
    <name type="scientific">Streptomyces beijiangensis</name>
    <dbReference type="NCBI Taxonomy" id="163361"/>
    <lineage>
        <taxon>Bacteria</taxon>
        <taxon>Bacillati</taxon>
        <taxon>Actinomycetota</taxon>
        <taxon>Actinomycetes</taxon>
        <taxon>Kitasatosporales</taxon>
        <taxon>Streptomycetaceae</taxon>
        <taxon>Streptomyces</taxon>
    </lineage>
</organism>
<dbReference type="AlphaFoldDB" id="A0A939JG73"/>
<reference evidence="2" key="1">
    <citation type="submission" date="2021-03" db="EMBL/GenBank/DDBJ databases">
        <title>Streptomyces poriferae sp. nov., a novel marine sponge-derived Actinobacteria species with anti-MRSA activity.</title>
        <authorList>
            <person name="Sandoval-Powers M."/>
            <person name="Kralova S."/>
            <person name="Nguyen G.-S."/>
            <person name="Fawwal D."/>
            <person name="Degnes K."/>
            <person name="Klinkenberg G."/>
            <person name="Sletta H."/>
            <person name="Wentzel A."/>
            <person name="Liles M.R."/>
        </authorList>
    </citation>
    <scope>NUCLEOTIDE SEQUENCE</scope>
    <source>
        <strain evidence="2">DSM 41794</strain>
    </source>
</reference>
<proteinExistence type="predicted"/>
<accession>A0A939JG73</accession>